<dbReference type="NCBIfam" id="TIGR00021">
    <property type="entry name" value="rpiA"/>
    <property type="match status" value="1"/>
</dbReference>
<accession>F0XSQ4</accession>
<dbReference type="SUPFAM" id="SSF100950">
    <property type="entry name" value="NagB/RpiA/CoA transferase-like"/>
    <property type="match status" value="1"/>
</dbReference>
<dbReference type="EMBL" id="GL629997">
    <property type="protein sequence ID" value="EFW99075.1"/>
    <property type="molecule type" value="Genomic_DNA"/>
</dbReference>
<dbReference type="Gene3D" id="3.40.50.1360">
    <property type="match status" value="1"/>
</dbReference>
<dbReference type="GeneID" id="25978824"/>
<keyword evidence="6 9" id="KW-0413">Isomerase</keyword>
<dbReference type="AlphaFoldDB" id="F0XSQ4"/>
<proteinExistence type="inferred from homology"/>
<dbReference type="InParanoid" id="F0XSQ4"/>
<evidence type="ECO:0000256" key="2">
    <source>
        <dbReference type="ARBA" id="ARBA00004988"/>
    </source>
</evidence>
<dbReference type="Pfam" id="PF06026">
    <property type="entry name" value="Rib_5-P_isom_A"/>
    <property type="match status" value="1"/>
</dbReference>
<dbReference type="HOGENOM" id="CLU_056590_0_0_1"/>
<dbReference type="GO" id="GO:0005737">
    <property type="term" value="C:cytoplasm"/>
    <property type="evidence" value="ECO:0007669"/>
    <property type="project" value="TreeGrafter"/>
</dbReference>
<dbReference type="SUPFAM" id="SSF75445">
    <property type="entry name" value="D-ribose-5-phosphate isomerase (RpiA), lid domain"/>
    <property type="match status" value="1"/>
</dbReference>
<dbReference type="EC" id="5.3.1.6" evidence="4"/>
<evidence type="ECO:0000256" key="4">
    <source>
        <dbReference type="ARBA" id="ARBA00011959"/>
    </source>
</evidence>
<dbReference type="eggNOG" id="KOG3075">
    <property type="taxonomic scope" value="Eukaryota"/>
</dbReference>
<dbReference type="STRING" id="655863.F0XSQ4"/>
<dbReference type="UniPathway" id="UPA00115">
    <property type="reaction ID" value="UER00412"/>
</dbReference>
<evidence type="ECO:0000256" key="1">
    <source>
        <dbReference type="ARBA" id="ARBA00001713"/>
    </source>
</evidence>
<reference evidence="9 10" key="1">
    <citation type="journal article" date="2011" name="Proc. Natl. Acad. Sci. U.S.A.">
        <title>Genome and transcriptome analyses of the mountain pine beetle-fungal symbiont Grosmannia clavigera, a lodgepole pine pathogen.</title>
        <authorList>
            <person name="DiGuistini S."/>
            <person name="Wang Y."/>
            <person name="Liao N.Y."/>
            <person name="Taylor G."/>
            <person name="Tanguay P."/>
            <person name="Feau N."/>
            <person name="Henrissat B."/>
            <person name="Chan S.K."/>
            <person name="Hesse-Orce U."/>
            <person name="Alamouti S.M."/>
            <person name="Tsui C.K.M."/>
            <person name="Docking R.T."/>
            <person name="Levasseur A."/>
            <person name="Haridas S."/>
            <person name="Robertson G."/>
            <person name="Birol I."/>
            <person name="Holt R.A."/>
            <person name="Marra M.A."/>
            <person name="Hamelin R.C."/>
            <person name="Hirst M."/>
            <person name="Jones S.J.M."/>
            <person name="Bohlmann J."/>
            <person name="Breuil C."/>
        </authorList>
    </citation>
    <scope>NUCLEOTIDE SEQUENCE [LARGE SCALE GENOMIC DNA]</scope>
    <source>
        <strain evidence="10">kw1407 / UAMH 11150</strain>
    </source>
</reference>
<evidence type="ECO:0000313" key="10">
    <source>
        <dbReference type="Proteomes" id="UP000007796"/>
    </source>
</evidence>
<dbReference type="PANTHER" id="PTHR11934:SF0">
    <property type="entry name" value="RIBOSE-5-PHOSPHATE ISOMERASE"/>
    <property type="match status" value="1"/>
</dbReference>
<dbReference type="InterPro" id="IPR004788">
    <property type="entry name" value="Ribose5P_isomerase_type_A"/>
</dbReference>
<dbReference type="OrthoDB" id="1555531at2759"/>
<name>F0XSQ4_GROCL</name>
<sequence length="276" mass="29277">MADAALLIEQSKKAAAYQAVKDHLTPAFRHIGIGSGSTVIYVVEAIAAQGADVTALMTFYPTGDQSMALIEDAGLRLSSIAQLPLNTSLDVCFDGADEVDEELNLIKGGGACLFQEKIVATSAKKFVCVADYRKLAPRLGTNWKQGIPIEVLPLAAKRVLNELVQLGAQNPQIRQGLPRKAGPVVTDNSMWLIDAPFAPLQLSKDGLEAHADGENGIWTVDGLADRLIKIPGIVEMGLFTGMNGYQIKAGHGGAQKPVAAYFGMADGSVKIRKAHA</sequence>
<evidence type="ECO:0000256" key="3">
    <source>
        <dbReference type="ARBA" id="ARBA00008088"/>
    </source>
</evidence>
<comment type="catalytic activity">
    <reaction evidence="1">
        <text>aldehydo-D-ribose 5-phosphate = D-ribulose 5-phosphate</text>
        <dbReference type="Rhea" id="RHEA:14657"/>
        <dbReference type="ChEBI" id="CHEBI:58121"/>
        <dbReference type="ChEBI" id="CHEBI:58273"/>
        <dbReference type="EC" id="5.3.1.6"/>
    </reaction>
</comment>
<dbReference type="GO" id="GO:0004751">
    <property type="term" value="F:ribose-5-phosphate isomerase activity"/>
    <property type="evidence" value="ECO:0007669"/>
    <property type="project" value="UniProtKB-EC"/>
</dbReference>
<dbReference type="GO" id="GO:0006014">
    <property type="term" value="P:D-ribose metabolic process"/>
    <property type="evidence" value="ECO:0007669"/>
    <property type="project" value="TreeGrafter"/>
</dbReference>
<dbReference type="Proteomes" id="UP000007796">
    <property type="component" value="Unassembled WGS sequence"/>
</dbReference>
<comment type="pathway">
    <text evidence="2">Carbohydrate degradation; pentose phosphate pathway; D-ribose 5-phosphate from D-ribulose 5-phosphate (non-oxidative stage): step 1/1.</text>
</comment>
<organism evidence="10">
    <name type="scientific">Grosmannia clavigera (strain kw1407 / UAMH 11150)</name>
    <name type="common">Blue stain fungus</name>
    <name type="synonym">Graphiocladiella clavigera</name>
    <dbReference type="NCBI Taxonomy" id="655863"/>
    <lineage>
        <taxon>Eukaryota</taxon>
        <taxon>Fungi</taxon>
        <taxon>Dikarya</taxon>
        <taxon>Ascomycota</taxon>
        <taxon>Pezizomycotina</taxon>
        <taxon>Sordariomycetes</taxon>
        <taxon>Sordariomycetidae</taxon>
        <taxon>Ophiostomatales</taxon>
        <taxon>Ophiostomataceae</taxon>
        <taxon>Leptographium</taxon>
    </lineage>
</organism>
<protein>
    <recommendedName>
        <fullName evidence="5">Ribose-5-phosphate isomerase</fullName>
        <ecNumber evidence="4">5.3.1.6</ecNumber>
    </recommendedName>
    <alternativeName>
        <fullName evidence="8">D-ribose-5-phosphate ketol-isomerase</fullName>
    </alternativeName>
    <alternativeName>
        <fullName evidence="7">Phosphoriboisomerase</fullName>
    </alternativeName>
</protein>
<keyword evidence="10" id="KW-1185">Reference proteome</keyword>
<dbReference type="GO" id="GO:0008615">
    <property type="term" value="P:pyridoxine biosynthetic process"/>
    <property type="evidence" value="ECO:0007669"/>
    <property type="project" value="EnsemblFungi"/>
</dbReference>
<gene>
    <name evidence="9" type="ORF">CMQ_5496</name>
</gene>
<evidence type="ECO:0000313" key="9">
    <source>
        <dbReference type="EMBL" id="EFW99075.1"/>
    </source>
</evidence>
<evidence type="ECO:0000256" key="6">
    <source>
        <dbReference type="ARBA" id="ARBA00023235"/>
    </source>
</evidence>
<dbReference type="GO" id="GO:0009052">
    <property type="term" value="P:pentose-phosphate shunt, non-oxidative branch"/>
    <property type="evidence" value="ECO:0007669"/>
    <property type="project" value="InterPro"/>
</dbReference>
<dbReference type="InterPro" id="IPR037171">
    <property type="entry name" value="NagB/RpiA_transferase-like"/>
</dbReference>
<dbReference type="Gene3D" id="3.30.70.260">
    <property type="match status" value="1"/>
</dbReference>
<dbReference type="CDD" id="cd01398">
    <property type="entry name" value="RPI_A"/>
    <property type="match status" value="1"/>
</dbReference>
<evidence type="ECO:0000256" key="5">
    <source>
        <dbReference type="ARBA" id="ARBA00019150"/>
    </source>
</evidence>
<dbReference type="FunFam" id="3.40.50.1360:FF:000014">
    <property type="entry name" value="Ribose 5-phosphate isomerase"/>
    <property type="match status" value="1"/>
</dbReference>
<comment type="similarity">
    <text evidence="3">Belongs to the ribose 5-phosphate isomerase family.</text>
</comment>
<evidence type="ECO:0000256" key="8">
    <source>
        <dbReference type="ARBA" id="ARBA00032273"/>
    </source>
</evidence>
<evidence type="ECO:0000256" key="7">
    <source>
        <dbReference type="ARBA" id="ARBA00029734"/>
    </source>
</evidence>
<dbReference type="FunCoup" id="F0XSQ4">
    <property type="interactions" value="808"/>
</dbReference>
<dbReference type="PANTHER" id="PTHR11934">
    <property type="entry name" value="RIBOSE-5-PHOSPHATE ISOMERASE"/>
    <property type="match status" value="1"/>
</dbReference>
<dbReference type="RefSeq" id="XP_014168558.1">
    <property type="nucleotide sequence ID" value="XM_014313083.1"/>
</dbReference>